<protein>
    <submittedName>
        <fullName evidence="1">Uncharacterized protein</fullName>
    </submittedName>
</protein>
<dbReference type="AlphaFoldDB" id="A0A5E7K0K9"/>
<name>A0A5E7K0K9_PSEFL</name>
<dbReference type="EMBL" id="CABVIH010000010">
    <property type="protein sequence ID" value="VVO92867.1"/>
    <property type="molecule type" value="Genomic_DNA"/>
</dbReference>
<gene>
    <name evidence="1" type="ORF">PS880_02401</name>
</gene>
<evidence type="ECO:0000313" key="1">
    <source>
        <dbReference type="EMBL" id="VVO92867.1"/>
    </source>
</evidence>
<proteinExistence type="predicted"/>
<evidence type="ECO:0000313" key="2">
    <source>
        <dbReference type="Proteomes" id="UP000375525"/>
    </source>
</evidence>
<reference evidence="1 2" key="1">
    <citation type="submission" date="2019-09" db="EMBL/GenBank/DDBJ databases">
        <authorList>
            <person name="Chandra G."/>
            <person name="Truman W A."/>
        </authorList>
    </citation>
    <scope>NUCLEOTIDE SEQUENCE [LARGE SCALE GENOMIC DNA]</scope>
    <source>
        <strain evidence="1">PS880</strain>
    </source>
</reference>
<accession>A0A5E7K0K9</accession>
<organism evidence="1 2">
    <name type="scientific">Pseudomonas fluorescens</name>
    <dbReference type="NCBI Taxonomy" id="294"/>
    <lineage>
        <taxon>Bacteria</taxon>
        <taxon>Pseudomonadati</taxon>
        <taxon>Pseudomonadota</taxon>
        <taxon>Gammaproteobacteria</taxon>
        <taxon>Pseudomonadales</taxon>
        <taxon>Pseudomonadaceae</taxon>
        <taxon>Pseudomonas</taxon>
    </lineage>
</organism>
<sequence>MPMTETEPGVPHPLFGKFCNYDELQPSNSSAESQLILASVEVLDKNLNSVESLQTACRFLSGIRYRSIGFVRSHKSMLEKLLLWCFYIRKIPLLHLTDFDLVDFELFYLSPPKHWVAKRSCCRFNATANSTCFNKSWRPFHPPHNMYHSRRLLCRTLNRVIRDVLPNVTLRAILPYKQPSTETKDLTSGEIQVIIESYLNYLFELRSNRSAHARKLFVFVCALYLKVDVRAFNILRPHLYLNAVTRLSDGGFSWKIDTPDRQVIHYLPDSFGRYYERYCDAVGFNTETSYPPNELAFQCTAIGCEVTAQTVISWLQHLPKHPQIDFTPSKLLDAIAKKSATKAERINYSAIKRMQDVIIDSKKRYHKFQVRLDGMHINSSGFEESQLLLNSGGVVFPLLCLTVTNGAVALCFNHSEVRQAFNLIDNSLICEYVDSLRTLLLYTNSQLNSGKLKKPTTAYEILVLWTLLVYRKPVCRLNEADVVKFFEFCCEPPASWVTINTRRVLRGCDPRSPDYDSRWRPFRASRGRPRARAAMIITHCSQMQAWAIKCGLQDLNVFLKLKGTLWNGRE</sequence>
<dbReference type="OrthoDB" id="8610787at2"/>
<dbReference type="Proteomes" id="UP000375525">
    <property type="component" value="Unassembled WGS sequence"/>
</dbReference>